<dbReference type="SMART" id="SM00066">
    <property type="entry name" value="GAL4"/>
    <property type="match status" value="1"/>
</dbReference>
<dbReference type="Gene3D" id="4.10.240.10">
    <property type="entry name" value="Zn(2)-C6 fungal-type DNA-binding domain"/>
    <property type="match status" value="1"/>
</dbReference>
<keyword evidence="2" id="KW-0539">Nucleus</keyword>
<dbReference type="Proteomes" id="UP000190831">
    <property type="component" value="Chromosome B"/>
</dbReference>
<dbReference type="CDD" id="cd00067">
    <property type="entry name" value="GAL4"/>
    <property type="match status" value="1"/>
</dbReference>
<feature type="compositionally biased region" description="Polar residues" evidence="3">
    <location>
        <begin position="122"/>
        <end position="132"/>
    </location>
</feature>
<feature type="domain" description="Zn(2)-C6 fungal-type" evidence="4">
    <location>
        <begin position="31"/>
        <end position="61"/>
    </location>
</feature>
<keyword evidence="6" id="KW-1185">Reference proteome</keyword>
<dbReference type="STRING" id="4955.A0A1G4M7M1"/>
<evidence type="ECO:0000313" key="6">
    <source>
        <dbReference type="Proteomes" id="UP000190831"/>
    </source>
</evidence>
<accession>A0A1G4M7M1</accession>
<dbReference type="PANTHER" id="PTHR37534">
    <property type="entry name" value="TRANSCRIPTIONAL ACTIVATOR PROTEIN UGA3"/>
    <property type="match status" value="1"/>
</dbReference>
<dbReference type="InterPro" id="IPR036864">
    <property type="entry name" value="Zn2-C6_fun-type_DNA-bd_sf"/>
</dbReference>
<dbReference type="InterPro" id="IPR021858">
    <property type="entry name" value="Fun_TF"/>
</dbReference>
<dbReference type="PANTHER" id="PTHR37534:SF46">
    <property type="entry name" value="ZN(II)2CYS6 TRANSCRIPTION FACTOR (EUROFUNG)"/>
    <property type="match status" value="1"/>
</dbReference>
<feature type="region of interest" description="Disordered" evidence="3">
    <location>
        <begin position="96"/>
        <end position="132"/>
    </location>
</feature>
<organism evidence="5 6">
    <name type="scientific">Lachancea fermentati</name>
    <name type="common">Zygosaccharomyces fermentati</name>
    <dbReference type="NCBI Taxonomy" id="4955"/>
    <lineage>
        <taxon>Eukaryota</taxon>
        <taxon>Fungi</taxon>
        <taxon>Dikarya</taxon>
        <taxon>Ascomycota</taxon>
        <taxon>Saccharomycotina</taxon>
        <taxon>Saccharomycetes</taxon>
        <taxon>Saccharomycetales</taxon>
        <taxon>Saccharomycetaceae</taxon>
        <taxon>Lachancea</taxon>
    </lineage>
</organism>
<evidence type="ECO:0000256" key="2">
    <source>
        <dbReference type="ARBA" id="ARBA00023242"/>
    </source>
</evidence>
<evidence type="ECO:0000313" key="5">
    <source>
        <dbReference type="EMBL" id="SCV99805.1"/>
    </source>
</evidence>
<protein>
    <submittedName>
        <fullName evidence="5">LAFE_0B02894g1_1</fullName>
    </submittedName>
</protein>
<dbReference type="EMBL" id="LT598489">
    <property type="protein sequence ID" value="SCV99805.1"/>
    <property type="molecule type" value="Genomic_DNA"/>
</dbReference>
<reference evidence="6" key="1">
    <citation type="submission" date="2016-03" db="EMBL/GenBank/DDBJ databases">
        <authorList>
            <person name="Devillers H."/>
        </authorList>
    </citation>
    <scope>NUCLEOTIDE SEQUENCE [LARGE SCALE GENOMIC DNA]</scope>
</reference>
<dbReference type="SUPFAM" id="SSF57701">
    <property type="entry name" value="Zn2/Cys6 DNA-binding domain"/>
    <property type="match status" value="1"/>
</dbReference>
<gene>
    <name evidence="5" type="ORF">LAFE_0B02894G</name>
</gene>
<dbReference type="GO" id="GO:0008270">
    <property type="term" value="F:zinc ion binding"/>
    <property type="evidence" value="ECO:0007669"/>
    <property type="project" value="InterPro"/>
</dbReference>
<comment type="subcellular location">
    <subcellularLocation>
        <location evidence="1">Nucleus</location>
    </subcellularLocation>
</comment>
<dbReference type="OrthoDB" id="3598904at2759"/>
<evidence type="ECO:0000256" key="1">
    <source>
        <dbReference type="ARBA" id="ARBA00004123"/>
    </source>
</evidence>
<sequence>MEPPSEFSFETERPAQLQSHLKPKRKRSRAGCFTCRLRRKKCDEVHPKCGTCSKNMLKCIWPQRGQGRLTKEMREKMKREVDLYDDFVSAEALKESAETLEQEEIEKQSTSLEDFTPKHDSNSGSDSPVQLKQQDSWEMVETHRNKRASFVNYTTDTQKDFVLLSSDVVVRDATLDLREDSDDEQVFNIDKSTSIEIAGEDFDKFDELKLSESPKVESEMERDSIKTETQLVRRGNSPTNGWLSIPDTPDGTPNIPSIDFFWEKLFDINFTDPIISPNFSIIPPTSVAPAVDEKEGLSLRTTASLMSINGSDDEGSIYGLDEEQTEKFYDKLMEKFDHWSSLSDGGKTASVDRLTSQYQFTENELLLYYTCVFYFLPAIGPQHTLPQLTTTETFVPLMSKHPIVKDVFLCCGATFLAWCQPQKYSHIAEHLYQKSKAHLQEEIVSQRIRGDETWAFACFQLLCLTDKLHGGHGASMVDRCVDNLAHSFNIIKRKIQRIREKGSTPTDRMLIESFMYNYTVSLLVARDLSKLPNPFSKIFHDLTILLKSPIFNDCDVEWMNNPVLGPSVDAFEMLAKVSYLSRMPLPLSSPEWIETAQALLEECLYYTPPSLPEEVRQNPAKYEKYRPGLLCGSIISKACYLLLSKILRFNEFNVKDFQIQGVVKYTVQSLKDIEKGNPLLCILLWSLLIIGAFTVDPDDRLVIKEYLKSTSETIHSYGALKISNLLQLIWERENINLLFVRENICQVII</sequence>
<dbReference type="PROSITE" id="PS50048">
    <property type="entry name" value="ZN2_CY6_FUNGAL_2"/>
    <property type="match status" value="1"/>
</dbReference>
<dbReference type="Pfam" id="PF11951">
    <property type="entry name" value="Fungal_trans_2"/>
    <property type="match status" value="1"/>
</dbReference>
<dbReference type="OMA" id="ETWAFAC"/>
<dbReference type="AlphaFoldDB" id="A0A1G4M7M1"/>
<feature type="region of interest" description="Disordered" evidence="3">
    <location>
        <begin position="1"/>
        <end position="23"/>
    </location>
</feature>
<dbReference type="Pfam" id="PF00172">
    <property type="entry name" value="Zn_clus"/>
    <property type="match status" value="1"/>
</dbReference>
<evidence type="ECO:0000256" key="3">
    <source>
        <dbReference type="SAM" id="MobiDB-lite"/>
    </source>
</evidence>
<dbReference type="InterPro" id="IPR001138">
    <property type="entry name" value="Zn2Cys6_DnaBD"/>
</dbReference>
<evidence type="ECO:0000259" key="4">
    <source>
        <dbReference type="PROSITE" id="PS50048"/>
    </source>
</evidence>
<name>A0A1G4M7M1_LACFM</name>
<proteinExistence type="predicted"/>
<dbReference type="GO" id="GO:0005634">
    <property type="term" value="C:nucleus"/>
    <property type="evidence" value="ECO:0007669"/>
    <property type="project" value="UniProtKB-SubCell"/>
</dbReference>
<dbReference type="GO" id="GO:0000981">
    <property type="term" value="F:DNA-binding transcription factor activity, RNA polymerase II-specific"/>
    <property type="evidence" value="ECO:0007669"/>
    <property type="project" value="InterPro"/>
</dbReference>
<dbReference type="PROSITE" id="PS00463">
    <property type="entry name" value="ZN2_CY6_FUNGAL_1"/>
    <property type="match status" value="1"/>
</dbReference>